<evidence type="ECO:0008006" key="3">
    <source>
        <dbReference type="Google" id="ProtNLM"/>
    </source>
</evidence>
<evidence type="ECO:0000313" key="1">
    <source>
        <dbReference type="EMBL" id="MFC5516168.1"/>
    </source>
</evidence>
<name>A0ABW0PUL1_9HYPH</name>
<dbReference type="Proteomes" id="UP001596150">
    <property type="component" value="Unassembled WGS sequence"/>
</dbReference>
<comment type="caution">
    <text evidence="1">The sequence shown here is derived from an EMBL/GenBank/DDBJ whole genome shotgun (WGS) entry which is preliminary data.</text>
</comment>
<evidence type="ECO:0000313" key="2">
    <source>
        <dbReference type="Proteomes" id="UP001596150"/>
    </source>
</evidence>
<keyword evidence="2" id="KW-1185">Reference proteome</keyword>
<reference evidence="2" key="1">
    <citation type="journal article" date="2019" name="Int. J. Syst. Evol. Microbiol.">
        <title>The Global Catalogue of Microorganisms (GCM) 10K type strain sequencing project: providing services to taxonomists for standard genome sequencing and annotation.</title>
        <authorList>
            <consortium name="The Broad Institute Genomics Platform"/>
            <consortium name="The Broad Institute Genome Sequencing Center for Infectious Disease"/>
            <person name="Wu L."/>
            <person name="Ma J."/>
        </authorList>
    </citation>
    <scope>NUCLEOTIDE SEQUENCE [LARGE SCALE GENOMIC DNA]</scope>
    <source>
        <strain evidence="2">KACC 12633</strain>
    </source>
</reference>
<gene>
    <name evidence="1" type="ORF">ACFPP9_10340</name>
</gene>
<protein>
    <recommendedName>
        <fullName evidence="3">DUF2336 domain-containing protein</fullName>
    </recommendedName>
</protein>
<sequence length="503" mass="53465">MAMAVSSQQSRDAALLRATTELFVLDKTHDQTGIRRFEELAAHFLTKVTSADRAFVAERLARHPDTPGAILRLLGKDLPEIASPILRHAPDLNSFDLLAIMAATGPAHYRMIASRHDLAPDIIGALRMTGDAETIALLPAVAEEAPLAPTIPPFEIETAEIPAVEIAEPILQLPTEFEAETPAIAPDVVQPVSEQTNHPPLKTASEPLSALAAARVLTASLSAEMSALASEIGQPGHLRPTLKPVAGPTAATPPPPVEAQAAVEIPAQTPHLAAKVAAGTPTEVTTEPAPAVPEMAFLEDTPVVADAQSSEADDVVAGDPAVAFLHLDRADRLALIAALSPGQISIPKPSSMQVDHAFRAALSRARLPMLARQRQREALIAALSEGLRLDIDQVTTLLDDPSGEALVVLLKAIGLSDTEAQQVLLFANPVMRDAVEAFFRLTELLSGVAQPAANQLVGYWRGDAEAEPVHQPHFADVPRKDSRPVATERQGVNERVKWAEKIA</sequence>
<dbReference type="RefSeq" id="WP_266341625.1">
    <property type="nucleotide sequence ID" value="NZ_JAPKNH010000001.1"/>
</dbReference>
<organism evidence="1 2">
    <name type="scientific">Kaistia terrae</name>
    <dbReference type="NCBI Taxonomy" id="537017"/>
    <lineage>
        <taxon>Bacteria</taxon>
        <taxon>Pseudomonadati</taxon>
        <taxon>Pseudomonadota</taxon>
        <taxon>Alphaproteobacteria</taxon>
        <taxon>Hyphomicrobiales</taxon>
        <taxon>Kaistiaceae</taxon>
        <taxon>Kaistia</taxon>
    </lineage>
</organism>
<proteinExistence type="predicted"/>
<dbReference type="EMBL" id="JBHSML010000003">
    <property type="protein sequence ID" value="MFC5516168.1"/>
    <property type="molecule type" value="Genomic_DNA"/>
</dbReference>
<accession>A0ABW0PUL1</accession>